<dbReference type="InterPro" id="IPR006330">
    <property type="entry name" value="Ado/ade_deaminase"/>
</dbReference>
<comment type="catalytic activity">
    <reaction evidence="5">
        <text>adenine + H2O + H(+) = hypoxanthine + NH4(+)</text>
        <dbReference type="Rhea" id="RHEA:23688"/>
        <dbReference type="ChEBI" id="CHEBI:15377"/>
        <dbReference type="ChEBI" id="CHEBI:15378"/>
        <dbReference type="ChEBI" id="CHEBI:16708"/>
        <dbReference type="ChEBI" id="CHEBI:17368"/>
        <dbReference type="ChEBI" id="CHEBI:28938"/>
        <dbReference type="EC" id="3.5.4.2"/>
    </reaction>
</comment>
<comment type="caution">
    <text evidence="7">The sequence shown here is derived from an EMBL/GenBank/DDBJ whole genome shotgun (WGS) entry which is preliminary data.</text>
</comment>
<comment type="cofactor">
    <cofactor evidence="5">
        <name>Zn(2+)</name>
        <dbReference type="ChEBI" id="CHEBI:29105"/>
    </cofactor>
    <text evidence="5">Binds 1 zinc ion per subunit.</text>
</comment>
<keyword evidence="4 5" id="KW-0546">Nucleotide metabolism</keyword>
<feature type="binding site" evidence="5">
    <location>
        <position position="284"/>
    </location>
    <ligand>
        <name>Zn(2+)</name>
        <dbReference type="ChEBI" id="CHEBI:29105"/>
        <note>catalytic</note>
    </ligand>
</feature>
<gene>
    <name evidence="7" type="ORF">DN052_03800</name>
</gene>
<dbReference type="GO" id="GO:0006146">
    <property type="term" value="P:adenine catabolic process"/>
    <property type="evidence" value="ECO:0007669"/>
    <property type="project" value="UniProtKB-UniRule"/>
</dbReference>
<keyword evidence="1 5" id="KW-0479">Metal-binding</keyword>
<evidence type="ECO:0000256" key="2">
    <source>
        <dbReference type="ARBA" id="ARBA00022801"/>
    </source>
</evidence>
<feature type="active site" description="Proton donor" evidence="5">
    <location>
        <position position="206"/>
    </location>
</feature>
<feature type="domain" description="Adenosine deaminase" evidence="6">
    <location>
        <begin position="19"/>
        <end position="338"/>
    </location>
</feature>
<dbReference type="AlphaFoldDB" id="A0A2W1K5F4"/>
<evidence type="ECO:0000259" key="6">
    <source>
        <dbReference type="Pfam" id="PF00962"/>
    </source>
</evidence>
<keyword evidence="3 5" id="KW-0862">Zinc</keyword>
<dbReference type="GO" id="GO:0043103">
    <property type="term" value="P:hypoxanthine salvage"/>
    <property type="evidence" value="ECO:0007669"/>
    <property type="project" value="UniProtKB-UniRule"/>
</dbReference>
<dbReference type="CDD" id="cd01320">
    <property type="entry name" value="ADA"/>
    <property type="match status" value="1"/>
</dbReference>
<dbReference type="RefSeq" id="WP_012536345.1">
    <property type="nucleotide sequence ID" value="NZ_AP025160.1"/>
</dbReference>
<evidence type="ECO:0000256" key="3">
    <source>
        <dbReference type="ARBA" id="ARBA00022833"/>
    </source>
</evidence>
<evidence type="ECO:0000256" key="1">
    <source>
        <dbReference type="ARBA" id="ARBA00022723"/>
    </source>
</evidence>
<dbReference type="GO" id="GO:0009117">
    <property type="term" value="P:nucleotide metabolic process"/>
    <property type="evidence" value="ECO:0007669"/>
    <property type="project" value="UniProtKB-KW"/>
</dbReference>
<comment type="similarity">
    <text evidence="5">Belongs to the metallo-dependent hydrolases superfamily. Adenosine and AMP deaminases family. Adenine deaminase type 2 subfamily.</text>
</comment>
<dbReference type="Pfam" id="PF00962">
    <property type="entry name" value="A_deaminase"/>
    <property type="match status" value="1"/>
</dbReference>
<evidence type="ECO:0000256" key="4">
    <source>
        <dbReference type="ARBA" id="ARBA00023080"/>
    </source>
</evidence>
<proteinExistence type="inferred from homology"/>
<dbReference type="GeneID" id="65280114"/>
<dbReference type="OMA" id="NKIALPW"/>
<dbReference type="NCBIfam" id="NF006850">
    <property type="entry name" value="PRK09358.1-6"/>
    <property type="match status" value="1"/>
</dbReference>
<feature type="binding site" evidence="5">
    <location>
        <position position="285"/>
    </location>
    <ligand>
        <name>substrate</name>
    </ligand>
</feature>
<dbReference type="NCBIfam" id="TIGR01430">
    <property type="entry name" value="aden_deam"/>
    <property type="match status" value="1"/>
</dbReference>
<dbReference type="HAMAP" id="MF_01962">
    <property type="entry name" value="Adenine_deaminase"/>
    <property type="match status" value="1"/>
</dbReference>
<accession>A0A2W1K5F4</accession>
<dbReference type="OrthoDB" id="5289392at2"/>
<dbReference type="InterPro" id="IPR028892">
    <property type="entry name" value="ADE"/>
</dbReference>
<protein>
    <recommendedName>
        <fullName evidence="5">Adenine deaminase</fullName>
        <shortName evidence="5">ADE</shortName>
        <ecNumber evidence="5">3.5.4.2</ecNumber>
    </recommendedName>
    <alternativeName>
        <fullName evidence="5">Adenine aminohydrolase</fullName>
        <shortName evidence="5">AAH</shortName>
    </alternativeName>
</protein>
<dbReference type="GO" id="GO:0005829">
    <property type="term" value="C:cytosol"/>
    <property type="evidence" value="ECO:0007669"/>
    <property type="project" value="TreeGrafter"/>
</dbReference>
<sequence>METITNTKGMLADFVEELPKVELHLHIEGTLEPELLIALAQRNGVDIPYKTIEAARAAYQFEDLQSFLNVYYLGASVLREERDFYELTLAYMSRCKAQQIRHTELFFDPQTHLANGVALAAVMGGINAALRDAERDWHISSALILCIERDRDPQPAVALLERACALGGIAGIGLDSAELGNPPEKFQEVFKVAKSMGLHRVAHAGEEGPPAYIWQALDVLDVERIDHGVRCLEDPALVRRLVDDRIPLTVCPFSNVALKVFSRLSEHNLGRLLKAGLLATIHSDDPAYFGGYLSENIIETLSDLDLTAEDALLLERNAVEAAFCTDQRKQSLLRDLDQYGASYRNLL</sequence>
<dbReference type="InterPro" id="IPR001365">
    <property type="entry name" value="A_deaminase_dom"/>
</dbReference>
<dbReference type="GO" id="GO:0000034">
    <property type="term" value="F:adenine deaminase activity"/>
    <property type="evidence" value="ECO:0007669"/>
    <property type="project" value="UniProtKB-UniRule"/>
</dbReference>
<dbReference type="EC" id="3.5.4.2" evidence="5"/>
<dbReference type="PANTHER" id="PTHR43114:SF6">
    <property type="entry name" value="ADENINE DEAMINASE"/>
    <property type="match status" value="1"/>
</dbReference>
<keyword evidence="2 5" id="KW-0378">Hydrolase</keyword>
<organism evidence="7 8">
    <name type="scientific">Acidithiobacillus ferrooxidans</name>
    <name type="common">Thiobacillus ferrooxidans</name>
    <dbReference type="NCBI Taxonomy" id="920"/>
    <lineage>
        <taxon>Bacteria</taxon>
        <taxon>Pseudomonadati</taxon>
        <taxon>Pseudomonadota</taxon>
        <taxon>Acidithiobacillia</taxon>
        <taxon>Acidithiobacillales</taxon>
        <taxon>Acidithiobacillaceae</taxon>
        <taxon>Acidithiobacillus</taxon>
    </lineage>
</organism>
<dbReference type="Proteomes" id="UP000248886">
    <property type="component" value="Unassembled WGS sequence"/>
</dbReference>
<feature type="binding site" evidence="5">
    <location>
        <position position="203"/>
    </location>
    <ligand>
        <name>Zn(2+)</name>
        <dbReference type="ChEBI" id="CHEBI:29105"/>
        <note>catalytic</note>
    </ligand>
</feature>
<reference evidence="7 8" key="1">
    <citation type="submission" date="2018-06" db="EMBL/GenBank/DDBJ databases">
        <title>Draft sequence of Acidithiobacillus ferrooxidans CCM 4253.</title>
        <authorList>
            <person name="Moya-Beltran A."/>
            <person name="Castro M."/>
            <person name="Covarrubias P.C."/>
            <person name="Issotta F."/>
            <person name="Janiczek O."/>
            <person name="Mandl M."/>
            <person name="Kucera J."/>
            <person name="Quatrini R."/>
        </authorList>
    </citation>
    <scope>NUCLEOTIDE SEQUENCE [LARGE SCALE GENOMIC DNA]</scope>
    <source>
        <strain evidence="7 8">CCM 4253</strain>
    </source>
</reference>
<evidence type="ECO:0000256" key="5">
    <source>
        <dbReference type="HAMAP-Rule" id="MF_01962"/>
    </source>
</evidence>
<dbReference type="SUPFAM" id="SSF51556">
    <property type="entry name" value="Metallo-dependent hydrolases"/>
    <property type="match status" value="1"/>
</dbReference>
<comment type="function">
    <text evidence="5">Catalyzes the hydrolytic deamination of adenine to hypoxanthine. Plays an important role in the purine salvage pathway and in nitrogen catabolism.</text>
</comment>
<evidence type="ECO:0000313" key="8">
    <source>
        <dbReference type="Proteomes" id="UP000248886"/>
    </source>
</evidence>
<name>A0A2W1K5F4_ACIFR</name>
<dbReference type="Gene3D" id="3.20.20.140">
    <property type="entry name" value="Metal-dependent hydrolases"/>
    <property type="match status" value="1"/>
</dbReference>
<feature type="binding site" evidence="5">
    <location>
        <position position="24"/>
    </location>
    <ligand>
        <name>Zn(2+)</name>
        <dbReference type="ChEBI" id="CHEBI:29105"/>
        <note>catalytic</note>
    </ligand>
</feature>
<feature type="site" description="Important for catalytic activity" evidence="5">
    <location>
        <position position="227"/>
    </location>
</feature>
<dbReference type="PANTHER" id="PTHR43114">
    <property type="entry name" value="ADENINE DEAMINASE"/>
    <property type="match status" value="1"/>
</dbReference>
<feature type="binding site" evidence="5">
    <location>
        <position position="26"/>
    </location>
    <ligand>
        <name>Zn(2+)</name>
        <dbReference type="ChEBI" id="CHEBI:29105"/>
        <note>catalytic</note>
    </ligand>
</feature>
<dbReference type="InterPro" id="IPR032466">
    <property type="entry name" value="Metal_Hydrolase"/>
</dbReference>
<dbReference type="GO" id="GO:0008270">
    <property type="term" value="F:zinc ion binding"/>
    <property type="evidence" value="ECO:0007669"/>
    <property type="project" value="UniProtKB-UniRule"/>
</dbReference>
<evidence type="ECO:0000313" key="7">
    <source>
        <dbReference type="EMBL" id="PZD82166.1"/>
    </source>
</evidence>
<dbReference type="EMBL" id="QKQP01000001">
    <property type="protein sequence ID" value="PZD82166.1"/>
    <property type="molecule type" value="Genomic_DNA"/>
</dbReference>